<dbReference type="KEGG" id="mxa:MXAN_6853"/>
<dbReference type="EnsemblBacteria" id="ABF93015">
    <property type="protein sequence ID" value="ABF93015"/>
    <property type="gene ID" value="MXAN_6853"/>
</dbReference>
<proteinExistence type="predicted"/>
<protein>
    <submittedName>
        <fullName evidence="1">Uncharacterized protein</fullName>
    </submittedName>
</protein>
<keyword evidence="2" id="KW-1185">Reference proteome</keyword>
<evidence type="ECO:0000313" key="1">
    <source>
        <dbReference type="EMBL" id="ABF93015.1"/>
    </source>
</evidence>
<dbReference type="Proteomes" id="UP000002402">
    <property type="component" value="Chromosome"/>
</dbReference>
<reference evidence="1 2" key="1">
    <citation type="journal article" date="2006" name="Proc. Natl. Acad. Sci. U.S.A.">
        <title>Evolution of sensory complexity recorded in a myxobacterial genome.</title>
        <authorList>
            <person name="Goldman B.S."/>
            <person name="Nierman W.C."/>
            <person name="Kaiser D."/>
            <person name="Slater S.C."/>
            <person name="Durkin A.S."/>
            <person name="Eisen J.A."/>
            <person name="Ronning C.M."/>
            <person name="Barbazuk W.B."/>
            <person name="Blanchard M."/>
            <person name="Field C."/>
            <person name="Halling C."/>
            <person name="Hinkle G."/>
            <person name="Iartchuk O."/>
            <person name="Kim H.S."/>
            <person name="Mackenzie C."/>
            <person name="Madupu R."/>
            <person name="Miller N."/>
            <person name="Shvartsbeyn A."/>
            <person name="Sullivan S.A."/>
            <person name="Vaudin M."/>
            <person name="Wiegand R."/>
            <person name="Kaplan H.B."/>
        </authorList>
    </citation>
    <scope>NUCLEOTIDE SEQUENCE [LARGE SCALE GENOMIC DNA]</scope>
    <source>
        <strain evidence="2">DK1622</strain>
    </source>
</reference>
<dbReference type="STRING" id="246197.MXAN_6853"/>
<accession>Q1CXA3</accession>
<dbReference type="AlphaFoldDB" id="Q1CXA3"/>
<sequence length="207" mass="23364">MIKSMDSFKGFFQSLPRVGAWFRQGDVQPEEIQVFWRHMQRCFPTDAVCSHTSPARLFPRAGVAPGHCLHLPFEVGVPRAGWDLWRQVVACTHAVQHVLQFEEDGLEVSLASSAARARSEAEALRCDLELHFWRHGTTPPLWSLAWRLRAQGCHAEDIAGAVHVLALSAASIRQGAVENEASHVALQWLEAHVPHLRWDRAYHSRAR</sequence>
<dbReference type="EMBL" id="CP000113">
    <property type="protein sequence ID" value="ABF93015.1"/>
    <property type="molecule type" value="Genomic_DNA"/>
</dbReference>
<evidence type="ECO:0000313" key="2">
    <source>
        <dbReference type="Proteomes" id="UP000002402"/>
    </source>
</evidence>
<organism evidence="1 2">
    <name type="scientific">Myxococcus xanthus (strain DK1622)</name>
    <dbReference type="NCBI Taxonomy" id="246197"/>
    <lineage>
        <taxon>Bacteria</taxon>
        <taxon>Pseudomonadati</taxon>
        <taxon>Myxococcota</taxon>
        <taxon>Myxococcia</taxon>
        <taxon>Myxococcales</taxon>
        <taxon>Cystobacterineae</taxon>
        <taxon>Myxococcaceae</taxon>
        <taxon>Myxococcus</taxon>
    </lineage>
</organism>
<name>Q1CXA3_MYXXD</name>
<gene>
    <name evidence="1" type="ordered locus">MXAN_6853</name>
</gene>
<dbReference type="HOGENOM" id="CLU_1325186_0_0_7"/>